<proteinExistence type="predicted"/>
<keyword evidence="3" id="KW-1185">Reference proteome</keyword>
<dbReference type="AlphaFoldDB" id="A0A401PS25"/>
<organism evidence="2 3">
    <name type="scientific">Scyliorhinus torazame</name>
    <name type="common">Cloudy catshark</name>
    <name type="synonym">Catulus torazame</name>
    <dbReference type="NCBI Taxonomy" id="75743"/>
    <lineage>
        <taxon>Eukaryota</taxon>
        <taxon>Metazoa</taxon>
        <taxon>Chordata</taxon>
        <taxon>Craniata</taxon>
        <taxon>Vertebrata</taxon>
        <taxon>Chondrichthyes</taxon>
        <taxon>Elasmobranchii</taxon>
        <taxon>Galeomorphii</taxon>
        <taxon>Galeoidea</taxon>
        <taxon>Carcharhiniformes</taxon>
        <taxon>Scyliorhinidae</taxon>
        <taxon>Scyliorhinus</taxon>
    </lineage>
</organism>
<protein>
    <submittedName>
        <fullName evidence="2">Uncharacterized protein</fullName>
    </submittedName>
</protein>
<sequence length="79" mass="8749">MRPHSSASMDRNQFPSMKAYNTSLPTLFLPPCRTGNATLETNQCQGKNTRGGNSTKIGAHGHKSVDKHRSQDYLDESNQ</sequence>
<name>A0A401PS25_SCYTO</name>
<evidence type="ECO:0000256" key="1">
    <source>
        <dbReference type="SAM" id="MobiDB-lite"/>
    </source>
</evidence>
<feature type="compositionally biased region" description="Polar residues" evidence="1">
    <location>
        <begin position="39"/>
        <end position="56"/>
    </location>
</feature>
<feature type="compositionally biased region" description="Basic and acidic residues" evidence="1">
    <location>
        <begin position="63"/>
        <end position="72"/>
    </location>
</feature>
<evidence type="ECO:0000313" key="2">
    <source>
        <dbReference type="EMBL" id="GCB75934.1"/>
    </source>
</evidence>
<comment type="caution">
    <text evidence="2">The sequence shown here is derived from an EMBL/GenBank/DDBJ whole genome shotgun (WGS) entry which is preliminary data.</text>
</comment>
<gene>
    <name evidence="2" type="ORF">scyTo_0019073</name>
</gene>
<dbReference type="Proteomes" id="UP000288216">
    <property type="component" value="Unassembled WGS sequence"/>
</dbReference>
<dbReference type="EMBL" id="BFAA01013856">
    <property type="protein sequence ID" value="GCB75934.1"/>
    <property type="molecule type" value="Genomic_DNA"/>
</dbReference>
<feature type="region of interest" description="Disordered" evidence="1">
    <location>
        <begin position="39"/>
        <end position="79"/>
    </location>
</feature>
<evidence type="ECO:0000313" key="3">
    <source>
        <dbReference type="Proteomes" id="UP000288216"/>
    </source>
</evidence>
<accession>A0A401PS25</accession>
<reference evidence="2 3" key="1">
    <citation type="journal article" date="2018" name="Nat. Ecol. Evol.">
        <title>Shark genomes provide insights into elasmobranch evolution and the origin of vertebrates.</title>
        <authorList>
            <person name="Hara Y"/>
            <person name="Yamaguchi K"/>
            <person name="Onimaru K"/>
            <person name="Kadota M"/>
            <person name="Koyanagi M"/>
            <person name="Keeley SD"/>
            <person name="Tatsumi K"/>
            <person name="Tanaka K"/>
            <person name="Motone F"/>
            <person name="Kageyama Y"/>
            <person name="Nozu R"/>
            <person name="Adachi N"/>
            <person name="Nishimura O"/>
            <person name="Nakagawa R"/>
            <person name="Tanegashima C"/>
            <person name="Kiyatake I"/>
            <person name="Matsumoto R"/>
            <person name="Murakumo K"/>
            <person name="Nishida K"/>
            <person name="Terakita A"/>
            <person name="Kuratani S"/>
            <person name="Sato K"/>
            <person name="Hyodo S Kuraku.S."/>
        </authorList>
    </citation>
    <scope>NUCLEOTIDE SEQUENCE [LARGE SCALE GENOMIC DNA]</scope>
</reference>